<protein>
    <submittedName>
        <fullName evidence="2">GTA tail tape measure</fullName>
    </submittedName>
</protein>
<dbReference type="EMBL" id="AOSK01000113">
    <property type="protein sequence ID" value="EYD74424.1"/>
    <property type="molecule type" value="Genomic_DNA"/>
</dbReference>
<dbReference type="PATRIC" id="fig|442562.3.peg.3907"/>
<evidence type="ECO:0000313" key="3">
    <source>
        <dbReference type="Proteomes" id="UP000019666"/>
    </source>
</evidence>
<dbReference type="Proteomes" id="UP000019666">
    <property type="component" value="Unassembled WGS sequence"/>
</dbReference>
<dbReference type="HOGENOM" id="CLU_813496_0_0_5"/>
<accession>A0A017HKW3</accession>
<keyword evidence="3" id="KW-1185">Reference proteome</keyword>
<dbReference type="STRING" id="442562.Rumeso_03961"/>
<dbReference type="AlphaFoldDB" id="A0A017HKW3"/>
<comment type="caution">
    <text evidence="2">The sequence shown here is derived from an EMBL/GenBank/DDBJ whole genome shotgun (WGS) entry which is preliminary data.</text>
</comment>
<feature type="compositionally biased region" description="Low complexity" evidence="1">
    <location>
        <begin position="224"/>
        <end position="324"/>
    </location>
</feature>
<evidence type="ECO:0000313" key="2">
    <source>
        <dbReference type="EMBL" id="EYD74424.1"/>
    </source>
</evidence>
<feature type="region of interest" description="Disordered" evidence="1">
    <location>
        <begin position="198"/>
        <end position="341"/>
    </location>
</feature>
<proteinExistence type="predicted"/>
<reference evidence="2 3" key="1">
    <citation type="submission" date="2013-02" db="EMBL/GenBank/DDBJ databases">
        <authorList>
            <person name="Fiebig A."/>
            <person name="Goeker M."/>
            <person name="Klenk H.-P.P."/>
        </authorList>
    </citation>
    <scope>NUCLEOTIDE SEQUENCE [LARGE SCALE GENOMIC DNA]</scope>
    <source>
        <strain evidence="2 3">DSM 19309</strain>
    </source>
</reference>
<name>A0A017HKW3_9RHOB</name>
<gene>
    <name evidence="2" type="ORF">Rumeso_03961</name>
</gene>
<sequence>MTPFDLSEEMDGLDTRLADTTRMAAAFSSTLASVRDSLGQTTRDLGDLKTGFAGGLRSAIDGLVIDGDRLSDALKGVGRTMVDTVYKAAMKPVTDQLGGLLSSGLNSAVSGLMPFANGGAFAQGRVMPFAKGGVVSQATPFPMRGATGLMGEAGPEAIMPLTRGADGRLGVRAEGGKAPQVTINISTPDIAGFRRSQSQIAAEMSPPPRAAGRPATAEVPPWPSTTSASPPRSASAPSAAPSARPRSSPSPTASRSGTPPGPSPAAATTRAWASARSTTSTTSSPSSRPAPASSTPSAGRTGATTNPARLPARPAPSTSSSAPAMGLPGRSSSAKAMARVA</sequence>
<evidence type="ECO:0000256" key="1">
    <source>
        <dbReference type="SAM" id="MobiDB-lite"/>
    </source>
</evidence>
<organism evidence="2 3">
    <name type="scientific">Rubellimicrobium mesophilum DSM 19309</name>
    <dbReference type="NCBI Taxonomy" id="442562"/>
    <lineage>
        <taxon>Bacteria</taxon>
        <taxon>Pseudomonadati</taxon>
        <taxon>Pseudomonadota</taxon>
        <taxon>Alphaproteobacteria</taxon>
        <taxon>Rhodobacterales</taxon>
        <taxon>Roseobacteraceae</taxon>
        <taxon>Rubellimicrobium</taxon>
    </lineage>
</organism>